<dbReference type="EMBL" id="QRUJ01000021">
    <property type="protein sequence ID" value="RGR52495.1"/>
    <property type="molecule type" value="Genomic_DNA"/>
</dbReference>
<organism evidence="1 2">
    <name type="scientific">Agathobacter rectalis</name>
    <dbReference type="NCBI Taxonomy" id="39491"/>
    <lineage>
        <taxon>Bacteria</taxon>
        <taxon>Bacillati</taxon>
        <taxon>Bacillota</taxon>
        <taxon>Clostridia</taxon>
        <taxon>Lachnospirales</taxon>
        <taxon>Lachnospiraceae</taxon>
        <taxon>Agathobacter</taxon>
    </lineage>
</organism>
<accession>A0A395UUW9</accession>
<reference evidence="1 2" key="1">
    <citation type="submission" date="2018-08" db="EMBL/GenBank/DDBJ databases">
        <title>A genome reference for cultivated species of the human gut microbiota.</title>
        <authorList>
            <person name="Zou Y."/>
            <person name="Xue W."/>
            <person name="Luo G."/>
        </authorList>
    </citation>
    <scope>NUCLEOTIDE SEQUENCE [LARGE SCALE GENOMIC DNA]</scope>
    <source>
        <strain evidence="1 2">AF25-15</strain>
    </source>
</reference>
<comment type="caution">
    <text evidence="1">The sequence shown here is derived from an EMBL/GenBank/DDBJ whole genome shotgun (WGS) entry which is preliminary data.</text>
</comment>
<dbReference type="RefSeq" id="WP_118392551.1">
    <property type="nucleotide sequence ID" value="NZ_QRUJ01000021.1"/>
</dbReference>
<name>A0A395UUW9_9FIRM</name>
<gene>
    <name evidence="1" type="ORF">DWY38_14150</name>
</gene>
<sequence length="130" mass="15612">MRNMKPPISGIKYILYKSKVVFEKYSFSEKELNDFNIEQIDNNDLLELHMFDEQKEYRVVKSRRKGREEFLFSDIDTPHDDVYIEEVLLINKQNADILENLSETVKIVNYLSYDDDDILHINAYRLQEVK</sequence>
<protein>
    <submittedName>
        <fullName evidence="1">Uncharacterized protein</fullName>
    </submittedName>
</protein>
<dbReference type="AlphaFoldDB" id="A0A395UUW9"/>
<evidence type="ECO:0000313" key="1">
    <source>
        <dbReference type="EMBL" id="RGR52495.1"/>
    </source>
</evidence>
<dbReference type="Proteomes" id="UP000266066">
    <property type="component" value="Unassembled WGS sequence"/>
</dbReference>
<proteinExistence type="predicted"/>
<evidence type="ECO:0000313" key="2">
    <source>
        <dbReference type="Proteomes" id="UP000266066"/>
    </source>
</evidence>